<dbReference type="AlphaFoldDB" id="A0A2T3JNJ0"/>
<sequence>MYNNDRESVVNKTLFISALSAALSTAFISHGAFAAVPQQNDVWFKNGQRAIEQAKALKPIDTKAKNVIIFIGDGMSVGTMTASRIYAGQKLGNTGEEYQLSMDTMPHVAMSKTYNTDMQTPDSAGTASAIVTGVKTKAGIISVDDNVRRGFCSTVKGNEAKTLFEMAAEKGKALGVVSTARLTHATPAVAYAHSADRDWESDAAMTNIAKNQGCKDIADQFVNFDFGDGFQVAFGGGRREFMPVDMKDPENADKTGKRKDGRNLITEWETRYPNGEYIYDRKGFDAIDPAKTERVFGLFGNSHMEYEIDRQKDNNEPSLAEMTSKAIDMLSKNKDGYVMMVEAGRIDHAHHAGNAARAFEDTVAYDDAIKLALEKTSSEDTLIIVTADHAHTMIMNGYAERGNPILGLSKTKGKYSEDEFGKKYTTISYGNGPGAVKEGRADVTQQEATSVDYLQQSLIRLGSETHSGEDVTIFARGPKAWLFQGTVEQNYIFHVMNEALELTK</sequence>
<keyword evidence="11" id="KW-0449">Lipoprotein</keyword>
<evidence type="ECO:0000256" key="10">
    <source>
        <dbReference type="ARBA" id="ARBA00023180"/>
    </source>
</evidence>
<protein>
    <submittedName>
        <fullName evidence="16">Alkaline phosphatase</fullName>
    </submittedName>
</protein>
<evidence type="ECO:0000256" key="8">
    <source>
        <dbReference type="ARBA" id="ARBA00022842"/>
    </source>
</evidence>
<evidence type="ECO:0000256" key="3">
    <source>
        <dbReference type="ARBA" id="ARBA00022553"/>
    </source>
</evidence>
<name>A0A2T3JNJ0_9GAMM</name>
<dbReference type="SUPFAM" id="SSF53649">
    <property type="entry name" value="Alkaline phosphatase-like"/>
    <property type="match status" value="1"/>
</dbReference>
<dbReference type="CDD" id="cd16012">
    <property type="entry name" value="ALP"/>
    <property type="match status" value="1"/>
</dbReference>
<reference evidence="16 17" key="1">
    <citation type="submission" date="2018-01" db="EMBL/GenBank/DDBJ databases">
        <title>Whole genome sequencing of Histamine producing bacteria.</title>
        <authorList>
            <person name="Butler K."/>
        </authorList>
    </citation>
    <scope>NUCLEOTIDE SEQUENCE [LARGE SCALE GENOMIC DNA]</scope>
    <source>
        <strain evidence="16 17">JCM 12947</strain>
    </source>
</reference>
<dbReference type="PRINTS" id="PR00113">
    <property type="entry name" value="ALKPHPHTASE"/>
</dbReference>
<dbReference type="PANTHER" id="PTHR11596">
    <property type="entry name" value="ALKALINE PHOSPHATASE"/>
    <property type="match status" value="1"/>
</dbReference>
<keyword evidence="10" id="KW-0325">Glycoprotein</keyword>
<keyword evidence="17" id="KW-1185">Reference proteome</keyword>
<comment type="caution">
    <text evidence="16">The sequence shown here is derived from an EMBL/GenBank/DDBJ whole genome shotgun (WGS) entry which is preliminary data.</text>
</comment>
<feature type="binding site" evidence="13">
    <location>
        <position position="466"/>
    </location>
    <ligand>
        <name>Zn(2+)</name>
        <dbReference type="ChEBI" id="CHEBI:29105"/>
        <label>2</label>
    </ligand>
</feature>
<feature type="binding site" evidence="13">
    <location>
        <position position="184"/>
    </location>
    <ligand>
        <name>Mg(2+)</name>
        <dbReference type="ChEBI" id="CHEBI:18420"/>
    </ligand>
</feature>
<evidence type="ECO:0000256" key="4">
    <source>
        <dbReference type="ARBA" id="ARBA00022622"/>
    </source>
</evidence>
<dbReference type="EMBL" id="PYMJ01000003">
    <property type="protein sequence ID" value="PSU50606.1"/>
    <property type="molecule type" value="Genomic_DNA"/>
</dbReference>
<dbReference type="InterPro" id="IPR001952">
    <property type="entry name" value="Alkaline_phosphatase"/>
</dbReference>
<keyword evidence="7 13" id="KW-0862">Zinc</keyword>
<feature type="binding site" evidence="13">
    <location>
        <position position="388"/>
    </location>
    <ligand>
        <name>Zn(2+)</name>
        <dbReference type="ChEBI" id="CHEBI:29105"/>
        <label>2</label>
    </ligand>
</feature>
<dbReference type="Pfam" id="PF00245">
    <property type="entry name" value="Alk_phosphatase"/>
    <property type="match status" value="1"/>
</dbReference>
<dbReference type="SMART" id="SM00098">
    <property type="entry name" value="alkPPc"/>
    <property type="match status" value="1"/>
</dbReference>
<evidence type="ECO:0000256" key="5">
    <source>
        <dbReference type="ARBA" id="ARBA00022723"/>
    </source>
</evidence>
<gene>
    <name evidence="16" type="ORF">C9J12_04610</name>
</gene>
<feature type="binding site" evidence="13">
    <location>
        <position position="73"/>
    </location>
    <ligand>
        <name>Zn(2+)</name>
        <dbReference type="ChEBI" id="CHEBI:29105"/>
        <label>2</label>
    </ligand>
</feature>
<evidence type="ECO:0000313" key="16">
    <source>
        <dbReference type="EMBL" id="PSU50606.1"/>
    </source>
</evidence>
<feature type="chain" id="PRO_5015667095" evidence="15">
    <location>
        <begin position="35"/>
        <end position="504"/>
    </location>
</feature>
<evidence type="ECO:0000256" key="6">
    <source>
        <dbReference type="ARBA" id="ARBA00022801"/>
    </source>
</evidence>
<organism evidence="16 17">
    <name type="scientific">Photobacterium frigidiphilum</name>
    <dbReference type="NCBI Taxonomy" id="264736"/>
    <lineage>
        <taxon>Bacteria</taxon>
        <taxon>Pseudomonadati</taxon>
        <taxon>Pseudomonadota</taxon>
        <taxon>Gammaproteobacteria</taxon>
        <taxon>Vibrionales</taxon>
        <taxon>Vibrionaceae</taxon>
        <taxon>Photobacterium</taxon>
    </lineage>
</organism>
<dbReference type="FunFam" id="3.40.720.10:FF:000008">
    <property type="entry name" value="Alkaline phosphatase"/>
    <property type="match status" value="1"/>
</dbReference>
<dbReference type="Gene3D" id="3.40.720.10">
    <property type="entry name" value="Alkaline Phosphatase, subunit A"/>
    <property type="match status" value="1"/>
</dbReference>
<evidence type="ECO:0000256" key="9">
    <source>
        <dbReference type="ARBA" id="ARBA00023136"/>
    </source>
</evidence>
<keyword evidence="4" id="KW-0336">GPI-anchor</keyword>
<keyword evidence="15" id="KW-0732">Signal</keyword>
<keyword evidence="9" id="KW-0472">Membrane</keyword>
<accession>A0A2T3JNJ0</accession>
<dbReference type="GO" id="GO:0005886">
    <property type="term" value="C:plasma membrane"/>
    <property type="evidence" value="ECO:0007669"/>
    <property type="project" value="UniProtKB-SubCell"/>
</dbReference>
<dbReference type="OrthoDB" id="9794455at2"/>
<feature type="binding site" evidence="13">
    <location>
        <position position="342"/>
    </location>
    <ligand>
        <name>Mg(2+)</name>
        <dbReference type="ChEBI" id="CHEBI:18420"/>
    </ligand>
</feature>
<evidence type="ECO:0000256" key="12">
    <source>
        <dbReference type="PIRSR" id="PIRSR601952-1"/>
    </source>
</evidence>
<evidence type="ECO:0000256" key="2">
    <source>
        <dbReference type="ARBA" id="ARBA00022475"/>
    </source>
</evidence>
<dbReference type="GO" id="GO:0004035">
    <property type="term" value="F:alkaline phosphatase activity"/>
    <property type="evidence" value="ECO:0007669"/>
    <property type="project" value="TreeGrafter"/>
</dbReference>
<keyword evidence="5 13" id="KW-0479">Metal-binding</keyword>
<keyword evidence="2" id="KW-1003">Cell membrane</keyword>
<evidence type="ECO:0000256" key="14">
    <source>
        <dbReference type="RuleBase" id="RU003946"/>
    </source>
</evidence>
<evidence type="ECO:0000256" key="13">
    <source>
        <dbReference type="PIRSR" id="PIRSR601952-2"/>
    </source>
</evidence>
<feature type="binding site" evidence="13">
    <location>
        <position position="347"/>
    </location>
    <ligand>
        <name>Zn(2+)</name>
        <dbReference type="ChEBI" id="CHEBI:29105"/>
        <label>2</label>
    </ligand>
</feature>
<keyword evidence="3" id="KW-0597">Phosphoprotein</keyword>
<dbReference type="GO" id="GO:0046872">
    <property type="term" value="F:metal ion binding"/>
    <property type="evidence" value="ECO:0007669"/>
    <property type="project" value="UniProtKB-KW"/>
</dbReference>
<dbReference type="InterPro" id="IPR017850">
    <property type="entry name" value="Alkaline_phosphatase_core_sf"/>
</dbReference>
<keyword evidence="6" id="KW-0378">Hydrolase</keyword>
<comment type="similarity">
    <text evidence="14">Belongs to the alkaline phosphatase family.</text>
</comment>
<feature type="binding site" evidence="13">
    <location>
        <position position="351"/>
    </location>
    <ligand>
        <name>Zn(2+)</name>
        <dbReference type="ChEBI" id="CHEBI:29105"/>
        <label>2</label>
    </ligand>
</feature>
<proteinExistence type="inferred from homology"/>
<evidence type="ECO:0000313" key="17">
    <source>
        <dbReference type="Proteomes" id="UP000240987"/>
    </source>
</evidence>
<comment type="subcellular location">
    <subcellularLocation>
        <location evidence="1">Cell membrane</location>
        <topology evidence="1">Lipid-anchor</topology>
        <topology evidence="1">GPI-anchor</topology>
    </subcellularLocation>
</comment>
<evidence type="ECO:0000256" key="15">
    <source>
        <dbReference type="SAM" id="SignalP"/>
    </source>
</evidence>
<dbReference type="GO" id="GO:0098552">
    <property type="term" value="C:side of membrane"/>
    <property type="evidence" value="ECO:0007669"/>
    <property type="project" value="UniProtKB-KW"/>
</dbReference>
<feature type="binding site" evidence="13">
    <location>
        <position position="389"/>
    </location>
    <ligand>
        <name>Zn(2+)</name>
        <dbReference type="ChEBI" id="CHEBI:29105"/>
        <label>2</label>
    </ligand>
</feature>
<comment type="cofactor">
    <cofactor evidence="13">
        <name>Mg(2+)</name>
        <dbReference type="ChEBI" id="CHEBI:18420"/>
    </cofactor>
    <text evidence="13">Binds 1 Mg(2+) ion.</text>
</comment>
<dbReference type="PANTHER" id="PTHR11596:SF5">
    <property type="entry name" value="ALKALINE PHOSPHATASE"/>
    <property type="match status" value="1"/>
</dbReference>
<keyword evidence="8 13" id="KW-0460">Magnesium</keyword>
<comment type="cofactor">
    <cofactor evidence="13">
        <name>Zn(2+)</name>
        <dbReference type="ChEBI" id="CHEBI:29105"/>
    </cofactor>
    <text evidence="13">Binds 2 Zn(2+) ions.</text>
</comment>
<feature type="active site" description="Phosphoserine intermediate" evidence="12">
    <location>
        <position position="123"/>
    </location>
</feature>
<evidence type="ECO:0000256" key="7">
    <source>
        <dbReference type="ARBA" id="ARBA00022833"/>
    </source>
</evidence>
<feature type="signal peptide" evidence="15">
    <location>
        <begin position="1"/>
        <end position="34"/>
    </location>
</feature>
<evidence type="ECO:0000256" key="1">
    <source>
        <dbReference type="ARBA" id="ARBA00004609"/>
    </source>
</evidence>
<feature type="binding site" evidence="13">
    <location>
        <position position="186"/>
    </location>
    <ligand>
        <name>Mg(2+)</name>
        <dbReference type="ChEBI" id="CHEBI:18420"/>
    </ligand>
</feature>
<dbReference type="Proteomes" id="UP000240987">
    <property type="component" value="Unassembled WGS sequence"/>
</dbReference>
<evidence type="ECO:0000256" key="11">
    <source>
        <dbReference type="ARBA" id="ARBA00023288"/>
    </source>
</evidence>